<dbReference type="AlphaFoldDB" id="A0A841GXS7"/>
<evidence type="ECO:0000256" key="1">
    <source>
        <dbReference type="SAM" id="Phobius"/>
    </source>
</evidence>
<dbReference type="Gene3D" id="2.60.40.420">
    <property type="entry name" value="Cupredoxins - blue copper proteins"/>
    <property type="match status" value="1"/>
</dbReference>
<dbReference type="InterPro" id="IPR008972">
    <property type="entry name" value="Cupredoxin"/>
</dbReference>
<dbReference type="RefSeq" id="WP_170034390.1">
    <property type="nucleotide sequence ID" value="NZ_JABDTL010000001.1"/>
</dbReference>
<dbReference type="EMBL" id="JACHIA010000005">
    <property type="protein sequence ID" value="MBB6070555.1"/>
    <property type="molecule type" value="Genomic_DNA"/>
</dbReference>
<protein>
    <submittedName>
        <fullName evidence="3">Plastocyanin domain-containing protein</fullName>
    </submittedName>
</protein>
<reference evidence="3 4" key="1">
    <citation type="submission" date="2020-08" db="EMBL/GenBank/DDBJ databases">
        <title>Genomic Encyclopedia of Type Strains, Phase IV (KMG-IV): sequencing the most valuable type-strain genomes for metagenomic binning, comparative biology and taxonomic classification.</title>
        <authorList>
            <person name="Goeker M."/>
        </authorList>
    </citation>
    <scope>NUCLEOTIDE SEQUENCE [LARGE SCALE GENOMIC DNA]</scope>
    <source>
        <strain evidence="3 4">DSM 29007</strain>
    </source>
</reference>
<feature type="domain" description="EfeO-type cupredoxin-like" evidence="2">
    <location>
        <begin position="15"/>
        <end position="122"/>
    </location>
</feature>
<comment type="caution">
    <text evidence="3">The sequence shown here is derived from an EMBL/GenBank/DDBJ whole genome shotgun (WGS) entry which is preliminary data.</text>
</comment>
<feature type="transmembrane region" description="Helical" evidence="1">
    <location>
        <begin position="6"/>
        <end position="24"/>
    </location>
</feature>
<keyword evidence="4" id="KW-1185">Reference proteome</keyword>
<evidence type="ECO:0000259" key="2">
    <source>
        <dbReference type="Pfam" id="PF13473"/>
    </source>
</evidence>
<dbReference type="Proteomes" id="UP000582837">
    <property type="component" value="Unassembled WGS sequence"/>
</dbReference>
<keyword evidence="1" id="KW-0812">Transmembrane</keyword>
<keyword evidence="1" id="KW-0472">Membrane</keyword>
<organism evidence="3 4">
    <name type="scientific">Longimicrobium terrae</name>
    <dbReference type="NCBI Taxonomy" id="1639882"/>
    <lineage>
        <taxon>Bacteria</taxon>
        <taxon>Pseudomonadati</taxon>
        <taxon>Gemmatimonadota</taxon>
        <taxon>Longimicrobiia</taxon>
        <taxon>Longimicrobiales</taxon>
        <taxon>Longimicrobiaceae</taxon>
        <taxon>Longimicrobium</taxon>
    </lineage>
</organism>
<dbReference type="SUPFAM" id="SSF49503">
    <property type="entry name" value="Cupredoxins"/>
    <property type="match status" value="1"/>
</dbReference>
<keyword evidence="1" id="KW-1133">Transmembrane helix</keyword>
<dbReference type="Pfam" id="PF13473">
    <property type="entry name" value="Cupredoxin_1"/>
    <property type="match status" value="1"/>
</dbReference>
<accession>A0A841GXS7</accession>
<evidence type="ECO:0000313" key="4">
    <source>
        <dbReference type="Proteomes" id="UP000582837"/>
    </source>
</evidence>
<sequence>MDTTEIAVLTGGIVLIALVLWYFLGERQAVAATDTGGVQEVDITVHGGYSPSVVTVRQGRPVRLNFFRDETSSCSEQVILGDFGIARDLPAHQTTAVEFTPDRAGEFTWTCGMNMLRGKLIVQPA</sequence>
<proteinExistence type="predicted"/>
<name>A0A841GXS7_9BACT</name>
<dbReference type="InterPro" id="IPR028096">
    <property type="entry name" value="EfeO_Cupredoxin"/>
</dbReference>
<gene>
    <name evidence="3" type="ORF">HNQ61_002176</name>
</gene>
<evidence type="ECO:0000313" key="3">
    <source>
        <dbReference type="EMBL" id="MBB6070555.1"/>
    </source>
</evidence>